<gene>
    <name evidence="6" type="primary">TRBV29-1</name>
</gene>
<evidence type="ECO:0000256" key="4">
    <source>
        <dbReference type="SAM" id="SignalP"/>
    </source>
</evidence>
<evidence type="ECO:0000256" key="3">
    <source>
        <dbReference type="SAM" id="MobiDB-lite"/>
    </source>
</evidence>
<keyword evidence="2" id="KW-0391">Immunity</keyword>
<dbReference type="InterPro" id="IPR036179">
    <property type="entry name" value="Ig-like_dom_sf"/>
</dbReference>
<dbReference type="InterPro" id="IPR007110">
    <property type="entry name" value="Ig-like_dom"/>
</dbReference>
<dbReference type="GO" id="GO:0007166">
    <property type="term" value="P:cell surface receptor signaling pathway"/>
    <property type="evidence" value="ECO:0007669"/>
    <property type="project" value="TreeGrafter"/>
</dbReference>
<dbReference type="GO" id="GO:0005886">
    <property type="term" value="C:plasma membrane"/>
    <property type="evidence" value="ECO:0007669"/>
    <property type="project" value="TreeGrafter"/>
</dbReference>
<dbReference type="Pfam" id="PF07686">
    <property type="entry name" value="V-set"/>
    <property type="match status" value="1"/>
</dbReference>
<dbReference type="OMA" id="QLFLCLW"/>
<dbReference type="GO" id="GO:0002376">
    <property type="term" value="P:immune system process"/>
    <property type="evidence" value="ECO:0007669"/>
    <property type="project" value="UniProtKB-KW"/>
</dbReference>
<dbReference type="PANTHER" id="PTHR23268:SF117">
    <property type="entry name" value="T CELL RECEPTOR BETA VARIABLE 29-1"/>
    <property type="match status" value="1"/>
</dbReference>
<feature type="compositionally biased region" description="Pro residues" evidence="3">
    <location>
        <begin position="126"/>
        <end position="135"/>
    </location>
</feature>
<feature type="signal peptide" evidence="4">
    <location>
        <begin position="1"/>
        <end position="16"/>
    </location>
</feature>
<feature type="chain" id="PRO_5019520262" evidence="4">
    <location>
        <begin position="17"/>
        <end position="147"/>
    </location>
</feature>
<dbReference type="InterPro" id="IPR050413">
    <property type="entry name" value="TCR_beta_variable"/>
</dbReference>
<dbReference type="Gene3D" id="2.60.40.10">
    <property type="entry name" value="Immunoglobulins"/>
    <property type="match status" value="1"/>
</dbReference>
<feature type="region of interest" description="Disordered" evidence="3">
    <location>
        <begin position="111"/>
        <end position="147"/>
    </location>
</feature>
<proteinExistence type="predicted"/>
<evidence type="ECO:0000256" key="2">
    <source>
        <dbReference type="ARBA" id="ARBA00022859"/>
    </source>
</evidence>
<accession>A0A452U773</accession>
<dbReference type="InterPro" id="IPR013783">
    <property type="entry name" value="Ig-like_fold"/>
</dbReference>
<evidence type="ECO:0000259" key="5">
    <source>
        <dbReference type="PROSITE" id="PS50835"/>
    </source>
</evidence>
<evidence type="ECO:0000313" key="6">
    <source>
        <dbReference type="Ensembl" id="ENSUMAP00000016631"/>
    </source>
</evidence>
<keyword evidence="1 4" id="KW-0732">Signal</keyword>
<reference evidence="6" key="1">
    <citation type="submission" date="2019-03" db="UniProtKB">
        <authorList>
            <consortium name="Ensembl"/>
        </authorList>
    </citation>
    <scope>IDENTIFICATION</scope>
</reference>
<name>A0A452U773_URSMA</name>
<dbReference type="PANTHER" id="PTHR23268">
    <property type="entry name" value="T-CELL RECEPTOR BETA CHAIN"/>
    <property type="match status" value="1"/>
</dbReference>
<dbReference type="SUPFAM" id="SSF48726">
    <property type="entry name" value="Immunoglobulin"/>
    <property type="match status" value="1"/>
</dbReference>
<dbReference type="GeneTree" id="ENSGT00530000064313"/>
<organism evidence="6">
    <name type="scientific">Ursus maritimus</name>
    <name type="common">Polar bear</name>
    <name type="synonym">Thalarctos maritimus</name>
    <dbReference type="NCBI Taxonomy" id="29073"/>
    <lineage>
        <taxon>Eukaryota</taxon>
        <taxon>Metazoa</taxon>
        <taxon>Chordata</taxon>
        <taxon>Craniata</taxon>
        <taxon>Vertebrata</taxon>
        <taxon>Euteleostomi</taxon>
        <taxon>Mammalia</taxon>
        <taxon>Eutheria</taxon>
        <taxon>Laurasiatheria</taxon>
        <taxon>Carnivora</taxon>
        <taxon>Caniformia</taxon>
        <taxon>Ursidae</taxon>
        <taxon>Ursus</taxon>
    </lineage>
</organism>
<dbReference type="Ensembl" id="ENSUMAT00000019676.1">
    <property type="protein sequence ID" value="ENSUMAP00000016631.1"/>
    <property type="gene ID" value="ENSUMAG00000012219.1"/>
</dbReference>
<dbReference type="InterPro" id="IPR013106">
    <property type="entry name" value="Ig_V-set"/>
</dbReference>
<dbReference type="PROSITE" id="PS50835">
    <property type="entry name" value="IG_LIKE"/>
    <property type="match status" value="1"/>
</dbReference>
<feature type="domain" description="Ig-like" evidence="5">
    <location>
        <begin position="3"/>
        <end position="124"/>
    </location>
</feature>
<dbReference type="AlphaFoldDB" id="A0A452U773"/>
<evidence type="ECO:0000256" key="1">
    <source>
        <dbReference type="ARBA" id="ARBA00022729"/>
    </source>
</evidence>
<sequence length="147" mass="15958">MLPCLLLLLGQGSVFGALLSQKPRRDICQRGTSTTIQCEVDTQLPLMFWYRQLAGQGLILIATANQGTKATYESGFTEEKFPISRPTSTFSNLTVTNVSLQDSSFYFCSAGDTAPSTDQRSEQEPQPAPSCPAPSPVTRGPRRGRPA</sequence>
<protein>
    <submittedName>
        <fullName evidence="6">T cell receptor beta variable 29-1</fullName>
    </submittedName>
</protein>